<dbReference type="InterPro" id="IPR023009">
    <property type="entry name" value="Tyrosine_recombinase_XerC/XerD"/>
</dbReference>
<dbReference type="PROSITE" id="PS51898">
    <property type="entry name" value="TYR_RECOMBINASE"/>
    <property type="match status" value="1"/>
</dbReference>
<sequence>MSLRFGAAQHLVGDNGLMTSADRLPPALVAVHREFGAHLRDERGRSPHTVRAYLADVRALLLHAADLGVADVSEIDLSLLRGWLAARREASAARATLARQVAAARSFTAWLKRHGLVDVDPGGRLAGPSVRRNPPSVLRADQAAALVTAPDDERSAVRLRDRAVLELLYGTGVRVSELCGLDVSDVDESRRLVRVMGKGNRERSVPFGAPAHRALTEYLASARGELAASDTPALFLGVRGGRLHPSSVRRLLRRSQVQAQVPVVTPHDLRHSAATHLLDGGADLRSVQELLGHASIDSTQIYTHVSAERLRGAFDQAHPRA</sequence>
<feature type="active site" evidence="9">
    <location>
        <position position="198"/>
    </location>
</feature>
<dbReference type="GO" id="GO:0003677">
    <property type="term" value="F:DNA binding"/>
    <property type="evidence" value="ECO:0007669"/>
    <property type="project" value="UniProtKB-UniRule"/>
</dbReference>
<evidence type="ECO:0000313" key="13">
    <source>
        <dbReference type="Proteomes" id="UP000317043"/>
    </source>
</evidence>
<dbReference type="GO" id="GO:0006313">
    <property type="term" value="P:DNA transposition"/>
    <property type="evidence" value="ECO:0007669"/>
    <property type="project" value="UniProtKB-UniRule"/>
</dbReference>
<dbReference type="InterPro" id="IPR010998">
    <property type="entry name" value="Integrase_recombinase_N"/>
</dbReference>
<dbReference type="PROSITE" id="PS51900">
    <property type="entry name" value="CB"/>
    <property type="match status" value="1"/>
</dbReference>
<keyword evidence="2 9" id="KW-0963">Cytoplasm</keyword>
<keyword evidence="5 9" id="KW-0229">DNA integration</keyword>
<dbReference type="CDD" id="cd00798">
    <property type="entry name" value="INT_XerDC_C"/>
    <property type="match status" value="1"/>
</dbReference>
<evidence type="ECO:0000259" key="11">
    <source>
        <dbReference type="PROSITE" id="PS51900"/>
    </source>
</evidence>
<dbReference type="FunCoup" id="A0A543B1L3">
    <property type="interactions" value="1"/>
</dbReference>
<keyword evidence="6 9" id="KW-0238">DNA-binding</keyword>
<dbReference type="PANTHER" id="PTHR30349">
    <property type="entry name" value="PHAGE INTEGRASE-RELATED"/>
    <property type="match status" value="1"/>
</dbReference>
<feature type="domain" description="Core-binding (CB)" evidence="11">
    <location>
        <begin position="26"/>
        <end position="112"/>
    </location>
</feature>
<evidence type="ECO:0000256" key="3">
    <source>
        <dbReference type="ARBA" id="ARBA00022618"/>
    </source>
</evidence>
<evidence type="ECO:0000256" key="7">
    <source>
        <dbReference type="ARBA" id="ARBA00023172"/>
    </source>
</evidence>
<name>A0A543B1L3_9ACTN</name>
<dbReference type="AlphaFoldDB" id="A0A543B1L3"/>
<dbReference type="EMBL" id="VFOW01000001">
    <property type="protein sequence ID" value="TQL78712.1"/>
    <property type="molecule type" value="Genomic_DNA"/>
</dbReference>
<evidence type="ECO:0000256" key="1">
    <source>
        <dbReference type="ARBA" id="ARBA00004496"/>
    </source>
</evidence>
<feature type="active site" description="O-(3'-phospho-DNA)-tyrosine intermediate" evidence="9">
    <location>
        <position position="302"/>
    </location>
</feature>
<keyword evidence="4 9" id="KW-0159">Chromosome partition</keyword>
<reference evidence="12 13" key="1">
    <citation type="submission" date="2019-06" db="EMBL/GenBank/DDBJ databases">
        <title>Sequencing the genomes of 1000 actinobacteria strains.</title>
        <authorList>
            <person name="Klenk H.-P."/>
        </authorList>
    </citation>
    <scope>NUCLEOTIDE SEQUENCE [LARGE SCALE GENOMIC DNA]</scope>
    <source>
        <strain evidence="12 13">DSM 45928</strain>
    </source>
</reference>
<keyword evidence="3 9" id="KW-0132">Cell division</keyword>
<dbReference type="GO" id="GO:0007059">
    <property type="term" value="P:chromosome segregation"/>
    <property type="evidence" value="ECO:0007669"/>
    <property type="project" value="UniProtKB-UniRule"/>
</dbReference>
<evidence type="ECO:0000259" key="10">
    <source>
        <dbReference type="PROSITE" id="PS51898"/>
    </source>
</evidence>
<feature type="active site" evidence="9">
    <location>
        <position position="270"/>
    </location>
</feature>
<evidence type="ECO:0000313" key="12">
    <source>
        <dbReference type="EMBL" id="TQL78712.1"/>
    </source>
</evidence>
<dbReference type="InterPro" id="IPR004107">
    <property type="entry name" value="Integrase_SAM-like_N"/>
</dbReference>
<feature type="active site" evidence="9">
    <location>
        <position position="267"/>
    </location>
</feature>
<comment type="subcellular location">
    <subcellularLocation>
        <location evidence="1 9">Cytoplasm</location>
    </subcellularLocation>
</comment>
<dbReference type="InterPro" id="IPR011010">
    <property type="entry name" value="DNA_brk_join_enz"/>
</dbReference>
<dbReference type="SUPFAM" id="SSF56349">
    <property type="entry name" value="DNA breaking-rejoining enzymes"/>
    <property type="match status" value="1"/>
</dbReference>
<dbReference type="PANTHER" id="PTHR30349:SF77">
    <property type="entry name" value="TYROSINE RECOMBINASE XERC"/>
    <property type="match status" value="1"/>
</dbReference>
<protein>
    <recommendedName>
        <fullName evidence="9">Tyrosine recombinase XerC</fullName>
    </recommendedName>
</protein>
<evidence type="ECO:0000256" key="4">
    <source>
        <dbReference type="ARBA" id="ARBA00022829"/>
    </source>
</evidence>
<feature type="active site" evidence="9">
    <location>
        <position position="174"/>
    </location>
</feature>
<dbReference type="InterPro" id="IPR050090">
    <property type="entry name" value="Tyrosine_recombinase_XerCD"/>
</dbReference>
<dbReference type="GO" id="GO:0051301">
    <property type="term" value="P:cell division"/>
    <property type="evidence" value="ECO:0007669"/>
    <property type="project" value="UniProtKB-KW"/>
</dbReference>
<dbReference type="Gene3D" id="1.10.443.10">
    <property type="entry name" value="Intergrase catalytic core"/>
    <property type="match status" value="1"/>
</dbReference>
<dbReference type="Pfam" id="PF02899">
    <property type="entry name" value="Phage_int_SAM_1"/>
    <property type="match status" value="1"/>
</dbReference>
<evidence type="ECO:0000256" key="9">
    <source>
        <dbReference type="HAMAP-Rule" id="MF_01808"/>
    </source>
</evidence>
<keyword evidence="8 9" id="KW-0131">Cell cycle</keyword>
<evidence type="ECO:0000256" key="8">
    <source>
        <dbReference type="ARBA" id="ARBA00023306"/>
    </source>
</evidence>
<dbReference type="Gene3D" id="1.10.150.130">
    <property type="match status" value="1"/>
</dbReference>
<dbReference type="SUPFAM" id="SSF47823">
    <property type="entry name" value="lambda integrase-like, N-terminal domain"/>
    <property type="match status" value="1"/>
</dbReference>
<dbReference type="InterPro" id="IPR013762">
    <property type="entry name" value="Integrase-like_cat_sf"/>
</dbReference>
<gene>
    <name evidence="9" type="primary">xerC</name>
    <name evidence="12" type="ORF">FB566_4303</name>
</gene>
<comment type="caution">
    <text evidence="12">The sequence shown here is derived from an EMBL/GenBank/DDBJ whole genome shotgun (WGS) entry which is preliminary data.</text>
</comment>
<dbReference type="Proteomes" id="UP000317043">
    <property type="component" value="Unassembled WGS sequence"/>
</dbReference>
<dbReference type="Pfam" id="PF00589">
    <property type="entry name" value="Phage_integrase"/>
    <property type="match status" value="1"/>
</dbReference>
<keyword evidence="7 9" id="KW-0233">DNA recombination</keyword>
<comment type="similarity">
    <text evidence="9">Belongs to the 'phage' integrase family. XerC subfamily.</text>
</comment>
<dbReference type="GO" id="GO:0009037">
    <property type="term" value="F:tyrosine-based site-specific recombinase activity"/>
    <property type="evidence" value="ECO:0007669"/>
    <property type="project" value="UniProtKB-UniRule"/>
</dbReference>
<dbReference type="HAMAP" id="MF_01808">
    <property type="entry name" value="Recomb_XerC_XerD"/>
    <property type="match status" value="1"/>
</dbReference>
<keyword evidence="13" id="KW-1185">Reference proteome</keyword>
<feature type="domain" description="Tyr recombinase" evidence="10">
    <location>
        <begin position="133"/>
        <end position="315"/>
    </location>
</feature>
<dbReference type="RefSeq" id="WP_246100221.1">
    <property type="nucleotide sequence ID" value="NZ_VFOW01000001.1"/>
</dbReference>
<comment type="function">
    <text evidence="9">Site-specific tyrosine recombinase, which acts by catalyzing the cutting and rejoining of the recombining DNA molecules. The XerC-XerD complex is essential to convert dimers of the bacterial chromosome into monomers to permit their segregation at cell division. It also contributes to the segregational stability of plasmids.</text>
</comment>
<dbReference type="InterPro" id="IPR002104">
    <property type="entry name" value="Integrase_catalytic"/>
</dbReference>
<proteinExistence type="inferred from homology"/>
<evidence type="ECO:0000256" key="5">
    <source>
        <dbReference type="ARBA" id="ARBA00022908"/>
    </source>
</evidence>
<comment type="subunit">
    <text evidence="9">Forms a cyclic heterotetrameric complex composed of two molecules of XerC and two molecules of XerD.</text>
</comment>
<evidence type="ECO:0000256" key="2">
    <source>
        <dbReference type="ARBA" id="ARBA00022490"/>
    </source>
</evidence>
<dbReference type="InterPro" id="IPR044068">
    <property type="entry name" value="CB"/>
</dbReference>
<feature type="active site" evidence="9">
    <location>
        <position position="293"/>
    </location>
</feature>
<evidence type="ECO:0000256" key="6">
    <source>
        <dbReference type="ARBA" id="ARBA00023125"/>
    </source>
</evidence>
<dbReference type="GO" id="GO:0005737">
    <property type="term" value="C:cytoplasm"/>
    <property type="evidence" value="ECO:0007669"/>
    <property type="project" value="UniProtKB-SubCell"/>
</dbReference>
<organism evidence="12 13">
    <name type="scientific">Stackebrandtia endophytica</name>
    <dbReference type="NCBI Taxonomy" id="1496996"/>
    <lineage>
        <taxon>Bacteria</taxon>
        <taxon>Bacillati</taxon>
        <taxon>Actinomycetota</taxon>
        <taxon>Actinomycetes</taxon>
        <taxon>Glycomycetales</taxon>
        <taxon>Glycomycetaceae</taxon>
        <taxon>Stackebrandtia</taxon>
    </lineage>
</organism>
<accession>A0A543B1L3</accession>
<dbReference type="InParanoid" id="A0A543B1L3"/>